<reference evidence="2 3" key="1">
    <citation type="journal article" date="2005" name="Science">
        <title>Genome sequence of Theileria parva, a bovine pathogen that transforms lymphocytes.</title>
        <authorList>
            <person name="Gardner M.J."/>
            <person name="Bishop R."/>
            <person name="Shah T."/>
            <person name="de Villiers E.P."/>
            <person name="Carlton J.M."/>
            <person name="Hall N."/>
            <person name="Ren Q."/>
            <person name="Paulsen I.T."/>
            <person name="Pain A."/>
            <person name="Berriman M."/>
            <person name="Wilson R.J.M."/>
            <person name="Sato S."/>
            <person name="Ralph S.A."/>
            <person name="Mann D.J."/>
            <person name="Xiong Z."/>
            <person name="Shallom S.J."/>
            <person name="Weidman J."/>
            <person name="Jiang L."/>
            <person name="Lynn J."/>
            <person name="Weaver B."/>
            <person name="Shoaibi A."/>
            <person name="Domingo A.R."/>
            <person name="Wasawo D."/>
            <person name="Crabtree J."/>
            <person name="Wortman J.R."/>
            <person name="Haas B."/>
            <person name="Angiuoli S.V."/>
            <person name="Creasy T.H."/>
            <person name="Lu C."/>
            <person name="Suh B."/>
            <person name="Silva J.C."/>
            <person name="Utterback T.R."/>
            <person name="Feldblyum T.V."/>
            <person name="Pertea M."/>
            <person name="Allen J."/>
            <person name="Nierman W.C."/>
            <person name="Taracha E.L.N."/>
            <person name="Salzberg S.L."/>
            <person name="White O.R."/>
            <person name="Fitzhugh H.A."/>
            <person name="Morzaria S."/>
            <person name="Venter J.C."/>
            <person name="Fraser C.M."/>
            <person name="Nene V."/>
        </authorList>
    </citation>
    <scope>NUCLEOTIDE SEQUENCE [LARGE SCALE GENOMIC DNA]</scope>
    <source>
        <strain evidence="2 3">Muguga</strain>
    </source>
</reference>
<name>Q4N1M0_THEPA</name>
<feature type="domain" description="GYF" evidence="1">
    <location>
        <begin position="21"/>
        <end position="78"/>
    </location>
</feature>
<dbReference type="SUPFAM" id="SSF55277">
    <property type="entry name" value="GYF domain"/>
    <property type="match status" value="1"/>
</dbReference>
<evidence type="ECO:0000313" key="2">
    <source>
        <dbReference type="EMBL" id="EAN32068.1"/>
    </source>
</evidence>
<dbReference type="GeneID" id="3501245"/>
<gene>
    <name evidence="2" type="ordered locus">TP04_0715</name>
</gene>
<dbReference type="OMA" id="FSDEQCC"/>
<sequence length="212" mass="24567">MDYEFSDEQCCVKCQEALNSLHKWYYMDNYGVQQGPFDSFFILFYINSNYFEENSAFFIQDTFNGTPSNFNTLLNYLDTIVEDVKSHSNNLFTCTHFMENFYSIEDCTVFDGAQLPDGVSAFKQADDVRLSTDNMYATVSPQSSAEFHSPNSAFEFNNEELHKAQTKTILKKRVEDNLKEAEAHLQRVNSRKVTHRFDSQLLDESPTSQEFS</sequence>
<dbReference type="AlphaFoldDB" id="Q4N1M0"/>
<dbReference type="RefSeq" id="XP_764351.1">
    <property type="nucleotide sequence ID" value="XM_759258.1"/>
</dbReference>
<proteinExistence type="predicted"/>
<organism evidence="2 3">
    <name type="scientific">Theileria parva</name>
    <name type="common">East coast fever infection agent</name>
    <dbReference type="NCBI Taxonomy" id="5875"/>
    <lineage>
        <taxon>Eukaryota</taxon>
        <taxon>Sar</taxon>
        <taxon>Alveolata</taxon>
        <taxon>Apicomplexa</taxon>
        <taxon>Aconoidasida</taxon>
        <taxon>Piroplasmida</taxon>
        <taxon>Theileriidae</taxon>
        <taxon>Theileria</taxon>
    </lineage>
</organism>
<comment type="caution">
    <text evidence="2">The sequence shown here is derived from an EMBL/GenBank/DDBJ whole genome shotgun (WGS) entry which is preliminary data.</text>
</comment>
<dbReference type="InParanoid" id="Q4N1M0"/>
<accession>Q4N1M0</accession>
<dbReference type="KEGG" id="tpv:TP04_0715"/>
<dbReference type="Gene3D" id="3.30.1490.40">
    <property type="match status" value="1"/>
</dbReference>
<protein>
    <recommendedName>
        <fullName evidence="1">GYF domain-containing protein</fullName>
    </recommendedName>
</protein>
<dbReference type="eggNOG" id="ENOG502TNC5">
    <property type="taxonomic scope" value="Eukaryota"/>
</dbReference>
<keyword evidence="3" id="KW-1185">Reference proteome</keyword>
<dbReference type="InterPro" id="IPR003169">
    <property type="entry name" value="GYF"/>
</dbReference>
<dbReference type="VEuPathDB" id="PiroplasmaDB:TpMuguga_04g00715"/>
<evidence type="ECO:0000259" key="1">
    <source>
        <dbReference type="PROSITE" id="PS50829"/>
    </source>
</evidence>
<evidence type="ECO:0000313" key="3">
    <source>
        <dbReference type="Proteomes" id="UP000001949"/>
    </source>
</evidence>
<dbReference type="PROSITE" id="PS50829">
    <property type="entry name" value="GYF"/>
    <property type="match status" value="1"/>
</dbReference>
<dbReference type="InterPro" id="IPR035445">
    <property type="entry name" value="GYF-like_dom_sf"/>
</dbReference>
<dbReference type="Proteomes" id="UP000001949">
    <property type="component" value="Unassembled WGS sequence"/>
</dbReference>
<dbReference type="EMBL" id="AAGK01000004">
    <property type="protein sequence ID" value="EAN32068.1"/>
    <property type="molecule type" value="Genomic_DNA"/>
</dbReference>